<dbReference type="GeneID" id="18910335"/>
<dbReference type="InterPro" id="IPR052184">
    <property type="entry name" value="SDR_enzymes"/>
</dbReference>
<dbReference type="Gene3D" id="3.40.50.720">
    <property type="entry name" value="NAD(P)-binding Rossmann-like Domain"/>
    <property type="match status" value="1"/>
</dbReference>
<dbReference type="HOGENOM" id="CLU_010194_9_2_1"/>
<dbReference type="Pfam" id="PF00106">
    <property type="entry name" value="adh_short"/>
    <property type="match status" value="1"/>
</dbReference>
<dbReference type="SUPFAM" id="SSF51735">
    <property type="entry name" value="NAD(P)-binding Rossmann-fold domains"/>
    <property type="match status" value="1"/>
</dbReference>
<evidence type="ECO:0008006" key="3">
    <source>
        <dbReference type="Google" id="ProtNLM"/>
    </source>
</evidence>
<dbReference type="PRINTS" id="PR00081">
    <property type="entry name" value="GDHRDH"/>
</dbReference>
<gene>
    <name evidence="1" type="ORF">PHACADRAFT_186170</name>
</gene>
<dbReference type="OrthoDB" id="9876299at2759"/>
<dbReference type="RefSeq" id="XP_007398200.1">
    <property type="nucleotide sequence ID" value="XM_007398138.1"/>
</dbReference>
<dbReference type="Proteomes" id="UP000008370">
    <property type="component" value="Unassembled WGS sequence"/>
</dbReference>
<dbReference type="PANTHER" id="PTHR45458">
    <property type="entry name" value="SHORT-CHAIN DEHYDROGENASE/REDUCTASE SDR"/>
    <property type="match status" value="1"/>
</dbReference>
<evidence type="ECO:0000313" key="1">
    <source>
        <dbReference type="EMBL" id="EKM53512.1"/>
    </source>
</evidence>
<dbReference type="AlphaFoldDB" id="K5WSW5"/>
<dbReference type="EMBL" id="JH930474">
    <property type="protein sequence ID" value="EKM53512.1"/>
    <property type="molecule type" value="Genomic_DNA"/>
</dbReference>
<dbReference type="KEGG" id="pco:PHACADRAFT_186170"/>
<evidence type="ECO:0000313" key="2">
    <source>
        <dbReference type="Proteomes" id="UP000008370"/>
    </source>
</evidence>
<keyword evidence="2" id="KW-1185">Reference proteome</keyword>
<dbReference type="FunCoup" id="K5WSW5">
    <property type="interactions" value="102"/>
</dbReference>
<proteinExistence type="predicted"/>
<accession>K5WSW5</accession>
<dbReference type="PANTHER" id="PTHR45458:SF3">
    <property type="entry name" value="CHAIN DEHYDROGENASE (ATSC), PUTATIVE-RELATED"/>
    <property type="match status" value="1"/>
</dbReference>
<dbReference type="InterPro" id="IPR036291">
    <property type="entry name" value="NAD(P)-bd_dom_sf"/>
</dbReference>
<sequence length="273" mass="29454">MPSYVVTGASRGIGLEFVRQLSASSSNTVFGLVRNKGGARELVGLSGERTNVRILEADVTSPASLKAAAAEVAKVTGGTLEYLINNAAYVQMERREYDLVKYAEESEEDLLEKDFNENFKVNVVGVIHTTNAFLPLLKAAAGKSLVKVITVSSGVGDTGLTLAAHYSAHVPYSASKAAVNMIVAKYAAQFAQDNIIFLAISPGLVDTATRPPTPEELEKIVAFIEAMKPIYPDWDGKPITPEQSVKHVLNVIEKADRKDTGAFLSHFGNKKWL</sequence>
<dbReference type="InterPro" id="IPR002347">
    <property type="entry name" value="SDR_fam"/>
</dbReference>
<dbReference type="InParanoid" id="K5WSW5"/>
<dbReference type="GO" id="GO:0016616">
    <property type="term" value="F:oxidoreductase activity, acting on the CH-OH group of donors, NAD or NADP as acceptor"/>
    <property type="evidence" value="ECO:0007669"/>
    <property type="project" value="TreeGrafter"/>
</dbReference>
<protein>
    <recommendedName>
        <fullName evidence="3">NAD(P)-binding protein</fullName>
    </recommendedName>
</protein>
<dbReference type="CDD" id="cd05325">
    <property type="entry name" value="carb_red_sniffer_like_SDR_c"/>
    <property type="match status" value="1"/>
</dbReference>
<organism evidence="1 2">
    <name type="scientific">Phanerochaete carnosa (strain HHB-10118-sp)</name>
    <name type="common">White-rot fungus</name>
    <name type="synonym">Peniophora carnosa</name>
    <dbReference type="NCBI Taxonomy" id="650164"/>
    <lineage>
        <taxon>Eukaryota</taxon>
        <taxon>Fungi</taxon>
        <taxon>Dikarya</taxon>
        <taxon>Basidiomycota</taxon>
        <taxon>Agaricomycotina</taxon>
        <taxon>Agaricomycetes</taxon>
        <taxon>Polyporales</taxon>
        <taxon>Phanerochaetaceae</taxon>
        <taxon>Phanerochaete</taxon>
    </lineage>
</organism>
<reference evidence="1 2" key="1">
    <citation type="journal article" date="2012" name="BMC Genomics">
        <title>Comparative genomics of the white-rot fungi, Phanerochaete carnosa and P. chrysosporium, to elucidate the genetic basis of the distinct wood types they colonize.</title>
        <authorList>
            <person name="Suzuki H."/>
            <person name="MacDonald J."/>
            <person name="Syed K."/>
            <person name="Salamov A."/>
            <person name="Hori C."/>
            <person name="Aerts A."/>
            <person name="Henrissat B."/>
            <person name="Wiebenga A."/>
            <person name="vanKuyk P.A."/>
            <person name="Barry K."/>
            <person name="Lindquist E."/>
            <person name="LaButti K."/>
            <person name="Lapidus A."/>
            <person name="Lucas S."/>
            <person name="Coutinho P."/>
            <person name="Gong Y."/>
            <person name="Samejima M."/>
            <person name="Mahadevan R."/>
            <person name="Abou-Zaid M."/>
            <person name="de Vries R.P."/>
            <person name="Igarashi K."/>
            <person name="Yadav J.S."/>
            <person name="Grigoriev I.V."/>
            <person name="Master E.R."/>
        </authorList>
    </citation>
    <scope>NUCLEOTIDE SEQUENCE [LARGE SCALE GENOMIC DNA]</scope>
    <source>
        <strain evidence="1 2">HHB-10118-sp</strain>
    </source>
</reference>
<name>K5WSW5_PHACS</name>